<protein>
    <recommendedName>
        <fullName evidence="4">Peptidase M10 metallopeptidase domain-containing protein</fullName>
    </recommendedName>
</protein>
<reference evidence="3" key="1">
    <citation type="journal article" date="2019" name="Int. J. Syst. Evol. Microbiol.">
        <title>The Global Catalogue of Microorganisms (GCM) 10K type strain sequencing project: providing services to taxonomists for standard genome sequencing and annotation.</title>
        <authorList>
            <consortium name="The Broad Institute Genomics Platform"/>
            <consortium name="The Broad Institute Genome Sequencing Center for Infectious Disease"/>
            <person name="Wu L."/>
            <person name="Ma J."/>
        </authorList>
    </citation>
    <scope>NUCLEOTIDE SEQUENCE [LARGE SCALE GENOMIC DNA]</scope>
    <source>
        <strain evidence="3">JCM 17656</strain>
    </source>
</reference>
<name>A0ABP6YW39_9ACTN</name>
<dbReference type="EMBL" id="BAABCE010000027">
    <property type="protein sequence ID" value="GAA3591064.1"/>
    <property type="molecule type" value="Genomic_DNA"/>
</dbReference>
<evidence type="ECO:0000313" key="3">
    <source>
        <dbReference type="Proteomes" id="UP001500707"/>
    </source>
</evidence>
<keyword evidence="1" id="KW-0732">Signal</keyword>
<organism evidence="2 3">
    <name type="scientific">Streptomyces osmaniensis</name>
    <dbReference type="NCBI Taxonomy" id="593134"/>
    <lineage>
        <taxon>Bacteria</taxon>
        <taxon>Bacillati</taxon>
        <taxon>Actinomycetota</taxon>
        <taxon>Actinomycetes</taxon>
        <taxon>Kitasatosporales</taxon>
        <taxon>Streptomycetaceae</taxon>
        <taxon>Streptomyces</taxon>
    </lineage>
</organism>
<keyword evidence="3" id="KW-1185">Reference proteome</keyword>
<evidence type="ECO:0008006" key="4">
    <source>
        <dbReference type="Google" id="ProtNLM"/>
    </source>
</evidence>
<gene>
    <name evidence="2" type="ORF">GCM10022295_85900</name>
</gene>
<evidence type="ECO:0000256" key="1">
    <source>
        <dbReference type="SAM" id="SignalP"/>
    </source>
</evidence>
<accession>A0ABP6YW39</accession>
<feature type="chain" id="PRO_5046729118" description="Peptidase M10 metallopeptidase domain-containing protein" evidence="1">
    <location>
        <begin position="23"/>
        <end position="222"/>
    </location>
</feature>
<dbReference type="Proteomes" id="UP001500707">
    <property type="component" value="Unassembled WGS sequence"/>
</dbReference>
<proteinExistence type="predicted"/>
<evidence type="ECO:0000313" key="2">
    <source>
        <dbReference type="EMBL" id="GAA3591064.1"/>
    </source>
</evidence>
<dbReference type="RefSeq" id="WP_346186348.1">
    <property type="nucleotide sequence ID" value="NZ_BAABCE010000027.1"/>
</dbReference>
<sequence>MNSSTKSRIASAAFALTLAAGAVVLAPADAHGAGPVTSGSGWKLQTNITHVDTQPLTIAFHDTTSRTRLTPYVKNVAAELTSHGIPVTLTTRIVPTTVGKCPPSHTISYRWISKPNPDRPNQSFTGTCALKGATYSAYVYINSDYWAAGRRFYEWQRMNVIWHESGHAVGLSHPTTCPRNAAGLQPLMCADTYKDLRTRRYSSFEATAFRRLITNRIYYPLP</sequence>
<feature type="signal peptide" evidence="1">
    <location>
        <begin position="1"/>
        <end position="22"/>
    </location>
</feature>
<comment type="caution">
    <text evidence="2">The sequence shown here is derived from an EMBL/GenBank/DDBJ whole genome shotgun (WGS) entry which is preliminary data.</text>
</comment>